<dbReference type="PANTHER" id="PTHR34203">
    <property type="entry name" value="METHYLTRANSFERASE, FKBM FAMILY PROTEIN"/>
    <property type="match status" value="1"/>
</dbReference>
<dbReference type="InterPro" id="IPR052514">
    <property type="entry name" value="SAM-dependent_MTase"/>
</dbReference>
<protein>
    <recommendedName>
        <fullName evidence="1">Methyltransferase FkbM domain-containing protein</fullName>
    </recommendedName>
</protein>
<dbReference type="Proteomes" id="UP000605099">
    <property type="component" value="Unassembled WGS sequence"/>
</dbReference>
<reference evidence="3" key="1">
    <citation type="journal article" date="2019" name="Int. J. Syst. Evol. Microbiol.">
        <title>The Global Catalogue of Microorganisms (GCM) 10K type strain sequencing project: providing services to taxonomists for standard genome sequencing and annotation.</title>
        <authorList>
            <consortium name="The Broad Institute Genomics Platform"/>
            <consortium name="The Broad Institute Genome Sequencing Center for Infectious Disease"/>
            <person name="Wu L."/>
            <person name="Ma J."/>
        </authorList>
    </citation>
    <scope>NUCLEOTIDE SEQUENCE [LARGE SCALE GENOMIC DNA]</scope>
    <source>
        <strain evidence="3">CGMCC 1.6784</strain>
    </source>
</reference>
<dbReference type="Pfam" id="PF05050">
    <property type="entry name" value="Methyltransf_21"/>
    <property type="match status" value="1"/>
</dbReference>
<evidence type="ECO:0000313" key="3">
    <source>
        <dbReference type="Proteomes" id="UP000605099"/>
    </source>
</evidence>
<gene>
    <name evidence="2" type="ORF">GCM10011349_28000</name>
</gene>
<accession>A0ABQ2JR35</accession>
<feature type="domain" description="Methyltransferase FkbM" evidence="1">
    <location>
        <begin position="222"/>
        <end position="375"/>
    </location>
</feature>
<organism evidence="2 3">
    <name type="scientific">Novosphingobium indicum</name>
    <dbReference type="NCBI Taxonomy" id="462949"/>
    <lineage>
        <taxon>Bacteria</taxon>
        <taxon>Pseudomonadati</taxon>
        <taxon>Pseudomonadota</taxon>
        <taxon>Alphaproteobacteria</taxon>
        <taxon>Sphingomonadales</taxon>
        <taxon>Sphingomonadaceae</taxon>
        <taxon>Novosphingobium</taxon>
    </lineage>
</organism>
<dbReference type="InterPro" id="IPR006342">
    <property type="entry name" value="FkbM_mtfrase"/>
</dbReference>
<evidence type="ECO:0000313" key="2">
    <source>
        <dbReference type="EMBL" id="GGN53433.1"/>
    </source>
</evidence>
<proteinExistence type="predicted"/>
<sequence>MLTGAKRYGLRQFSEVPGRSEARALLADLRDGTCRATPQPPRLPITLYGGGDMGRMARDYFASLGHEIGLVVDRNAEALREDPFWRGVEIVHPQDVPPRVKQDAQLILCVATAPFKPLESDLAADGWAEVVPFYDVAESQRDRHPLSNGWFAHPLSDTDFARTADVLYAWDDDLSRAHHLQFLAWRMLREEWTFEGPPVTGGDRFFISDVTARAERLGVFVDGGAHHGQVTRKFAALRDNTFKRIVAIEPDPDNFAAIEAMRAAMAPEVAERITPVAAALGADSDTRPFHRGLGYASQFSATGRDMLRSITLDSLDLAPDFIKLHLEGAELDALRGARETIRRNRPILAVTTYHNADGIWRTPAWLMDTLEDYRFLMRLHSWCGTGAVVYALPQEQG</sequence>
<keyword evidence="3" id="KW-1185">Reference proteome</keyword>
<dbReference type="NCBIfam" id="TIGR01444">
    <property type="entry name" value="fkbM_fam"/>
    <property type="match status" value="1"/>
</dbReference>
<dbReference type="EMBL" id="BMLK01000013">
    <property type="protein sequence ID" value="GGN53433.1"/>
    <property type="molecule type" value="Genomic_DNA"/>
</dbReference>
<evidence type="ECO:0000259" key="1">
    <source>
        <dbReference type="Pfam" id="PF05050"/>
    </source>
</evidence>
<comment type="caution">
    <text evidence="2">The sequence shown here is derived from an EMBL/GenBank/DDBJ whole genome shotgun (WGS) entry which is preliminary data.</text>
</comment>
<dbReference type="PANTHER" id="PTHR34203:SF15">
    <property type="entry name" value="SLL1173 PROTEIN"/>
    <property type="match status" value="1"/>
</dbReference>
<dbReference type="InterPro" id="IPR029063">
    <property type="entry name" value="SAM-dependent_MTases_sf"/>
</dbReference>
<name>A0ABQ2JR35_9SPHN</name>
<dbReference type="SUPFAM" id="SSF53335">
    <property type="entry name" value="S-adenosyl-L-methionine-dependent methyltransferases"/>
    <property type="match status" value="1"/>
</dbReference>
<dbReference type="Gene3D" id="3.40.50.150">
    <property type="entry name" value="Vaccinia Virus protein VP39"/>
    <property type="match status" value="1"/>
</dbReference>